<keyword evidence="3" id="KW-1185">Reference proteome</keyword>
<dbReference type="Proteomes" id="UP000886523">
    <property type="component" value="Unassembled WGS sequence"/>
</dbReference>
<name>A0A9P6ATX5_9AGAM</name>
<dbReference type="AlphaFoldDB" id="A0A9P6ATX5"/>
<organism evidence="2 3">
    <name type="scientific">Hydnum rufescens UP504</name>
    <dbReference type="NCBI Taxonomy" id="1448309"/>
    <lineage>
        <taxon>Eukaryota</taxon>
        <taxon>Fungi</taxon>
        <taxon>Dikarya</taxon>
        <taxon>Basidiomycota</taxon>
        <taxon>Agaricomycotina</taxon>
        <taxon>Agaricomycetes</taxon>
        <taxon>Cantharellales</taxon>
        <taxon>Hydnaceae</taxon>
        <taxon>Hydnum</taxon>
    </lineage>
</organism>
<evidence type="ECO:0000313" key="3">
    <source>
        <dbReference type="Proteomes" id="UP000886523"/>
    </source>
</evidence>
<comment type="caution">
    <text evidence="2">The sequence shown here is derived from an EMBL/GenBank/DDBJ whole genome shotgun (WGS) entry which is preliminary data.</text>
</comment>
<dbReference type="EMBL" id="MU128994">
    <property type="protein sequence ID" value="KAF9511873.1"/>
    <property type="molecule type" value="Genomic_DNA"/>
</dbReference>
<accession>A0A9P6ATX5</accession>
<proteinExistence type="predicted"/>
<feature type="compositionally biased region" description="Low complexity" evidence="1">
    <location>
        <begin position="88"/>
        <end position="100"/>
    </location>
</feature>
<reference evidence="2" key="1">
    <citation type="journal article" date="2020" name="Nat. Commun.">
        <title>Large-scale genome sequencing of mycorrhizal fungi provides insights into the early evolution of symbiotic traits.</title>
        <authorList>
            <person name="Miyauchi S."/>
            <person name="Kiss E."/>
            <person name="Kuo A."/>
            <person name="Drula E."/>
            <person name="Kohler A."/>
            <person name="Sanchez-Garcia M."/>
            <person name="Morin E."/>
            <person name="Andreopoulos B."/>
            <person name="Barry K.W."/>
            <person name="Bonito G."/>
            <person name="Buee M."/>
            <person name="Carver A."/>
            <person name="Chen C."/>
            <person name="Cichocki N."/>
            <person name="Clum A."/>
            <person name="Culley D."/>
            <person name="Crous P.W."/>
            <person name="Fauchery L."/>
            <person name="Girlanda M."/>
            <person name="Hayes R.D."/>
            <person name="Keri Z."/>
            <person name="LaButti K."/>
            <person name="Lipzen A."/>
            <person name="Lombard V."/>
            <person name="Magnuson J."/>
            <person name="Maillard F."/>
            <person name="Murat C."/>
            <person name="Nolan M."/>
            <person name="Ohm R.A."/>
            <person name="Pangilinan J."/>
            <person name="Pereira M.F."/>
            <person name="Perotto S."/>
            <person name="Peter M."/>
            <person name="Pfister S."/>
            <person name="Riley R."/>
            <person name="Sitrit Y."/>
            <person name="Stielow J.B."/>
            <person name="Szollosi G."/>
            <person name="Zifcakova L."/>
            <person name="Stursova M."/>
            <person name="Spatafora J.W."/>
            <person name="Tedersoo L."/>
            <person name="Vaario L.M."/>
            <person name="Yamada A."/>
            <person name="Yan M."/>
            <person name="Wang P."/>
            <person name="Xu J."/>
            <person name="Bruns T."/>
            <person name="Baldrian P."/>
            <person name="Vilgalys R."/>
            <person name="Dunand C."/>
            <person name="Henrissat B."/>
            <person name="Grigoriev I.V."/>
            <person name="Hibbett D."/>
            <person name="Nagy L.G."/>
            <person name="Martin F.M."/>
        </authorList>
    </citation>
    <scope>NUCLEOTIDE SEQUENCE</scope>
    <source>
        <strain evidence="2">UP504</strain>
    </source>
</reference>
<gene>
    <name evidence="2" type="ORF">BS47DRAFT_1394708</name>
</gene>
<feature type="region of interest" description="Disordered" evidence="1">
    <location>
        <begin position="50"/>
        <end position="100"/>
    </location>
</feature>
<sequence length="201" mass="22122">MLVVWCILADIHLHQFGLMGEYVLSSFLGVHFIPSSDDLLQLSVISCPDSSLPEAHPAPRPPDQHSDSPSSTLAPPSHRVHPLDQPHSTPTRDTTTSTSSHAQVYLISTDATRHLRGPTYTTDSPIAPPPWFTLYQHGGTLTHDSHSLLYLNTRRHATFPTLALLAAAPPHSPPHSYSPLRTHFYAQLSTQRLPRNADSVV</sequence>
<evidence type="ECO:0000256" key="1">
    <source>
        <dbReference type="SAM" id="MobiDB-lite"/>
    </source>
</evidence>
<protein>
    <submittedName>
        <fullName evidence="2">Uncharacterized protein</fullName>
    </submittedName>
</protein>
<evidence type="ECO:0000313" key="2">
    <source>
        <dbReference type="EMBL" id="KAF9511873.1"/>
    </source>
</evidence>